<dbReference type="InterPro" id="IPR018711">
    <property type="entry name" value="NAGPA"/>
</dbReference>
<dbReference type="PANTHER" id="PTHR40446:SF2">
    <property type="entry name" value="N-ACETYLGLUCOSAMINE-1-PHOSPHODIESTER ALPHA-N-ACETYLGLUCOSAMINIDASE"/>
    <property type="match status" value="1"/>
</dbReference>
<gene>
    <name evidence="3" type="ORF">Hgul01_04770</name>
</gene>
<sequence>MRLLYKYGLVALIAWSITSCSQSDIQEVIKPSATSTPIIAPDTAAPITSANQWQTLESGLEFREIGYDITNVQILRVDPANFRLRVGYDVASPGRVSEWAAALKPVAVINGGYFDPQGRATALTIFDGVVNGTSYDGFGGMLAVDSADTWSLRSLREQPYDSSEVLNQALQSAPMLVVHGAAIEQPNDDGDRARRSVVALDQAGRLLIIVCSWPSFTLTELSQWLVKQDLAIDAALNLDGGSSTGLVVDSESRAFKLDSLVRVPQVLLVERR</sequence>
<evidence type="ECO:0000259" key="2">
    <source>
        <dbReference type="Pfam" id="PF09992"/>
    </source>
</evidence>
<feature type="domain" description="Phosphodiester glycosidase" evidence="2">
    <location>
        <begin position="106"/>
        <end position="269"/>
    </location>
</feature>
<dbReference type="PROSITE" id="PS51257">
    <property type="entry name" value="PROKAR_LIPOPROTEIN"/>
    <property type="match status" value="1"/>
</dbReference>
<accession>A0ABP9X7Y0</accession>
<dbReference type="PANTHER" id="PTHR40446">
    <property type="entry name" value="N-ACETYLGLUCOSAMINE-1-PHOSPHODIESTER ALPHA-N-ACETYLGLUCOSAMINIDASE"/>
    <property type="match status" value="1"/>
</dbReference>
<comment type="caution">
    <text evidence="3">The sequence shown here is derived from an EMBL/GenBank/DDBJ whole genome shotgun (WGS) entry which is preliminary data.</text>
</comment>
<evidence type="ECO:0000256" key="1">
    <source>
        <dbReference type="SAM" id="SignalP"/>
    </source>
</evidence>
<dbReference type="EMBL" id="BAABRU010000027">
    <property type="protein sequence ID" value="GAA5530946.1"/>
    <property type="molecule type" value="Genomic_DNA"/>
</dbReference>
<feature type="chain" id="PRO_5046027493" description="Phosphodiester glycosidase domain-containing protein" evidence="1">
    <location>
        <begin position="22"/>
        <end position="272"/>
    </location>
</feature>
<dbReference type="Proteomes" id="UP001428290">
    <property type="component" value="Unassembled WGS sequence"/>
</dbReference>
<evidence type="ECO:0000313" key="4">
    <source>
        <dbReference type="Proteomes" id="UP001428290"/>
    </source>
</evidence>
<organism evidence="3 4">
    <name type="scientific">Herpetosiphon gulosus</name>
    <dbReference type="NCBI Taxonomy" id="1973496"/>
    <lineage>
        <taxon>Bacteria</taxon>
        <taxon>Bacillati</taxon>
        <taxon>Chloroflexota</taxon>
        <taxon>Chloroflexia</taxon>
        <taxon>Herpetosiphonales</taxon>
        <taxon>Herpetosiphonaceae</taxon>
        <taxon>Herpetosiphon</taxon>
    </lineage>
</organism>
<feature type="signal peptide" evidence="1">
    <location>
        <begin position="1"/>
        <end position="21"/>
    </location>
</feature>
<reference evidence="3 4" key="1">
    <citation type="submission" date="2024-02" db="EMBL/GenBank/DDBJ databases">
        <title>Herpetosiphon gulosus NBRC 112829.</title>
        <authorList>
            <person name="Ichikawa N."/>
            <person name="Katano-Makiyama Y."/>
            <person name="Hidaka K."/>
        </authorList>
    </citation>
    <scope>NUCLEOTIDE SEQUENCE [LARGE SCALE GENOMIC DNA]</scope>
    <source>
        <strain evidence="3 4">NBRC 112829</strain>
    </source>
</reference>
<dbReference type="Pfam" id="PF09992">
    <property type="entry name" value="NAGPA"/>
    <property type="match status" value="1"/>
</dbReference>
<protein>
    <recommendedName>
        <fullName evidence="2">Phosphodiester glycosidase domain-containing protein</fullName>
    </recommendedName>
</protein>
<keyword evidence="4" id="KW-1185">Reference proteome</keyword>
<proteinExistence type="predicted"/>
<name>A0ABP9X7Y0_9CHLR</name>
<evidence type="ECO:0000313" key="3">
    <source>
        <dbReference type="EMBL" id="GAA5530946.1"/>
    </source>
</evidence>
<keyword evidence="1" id="KW-0732">Signal</keyword>
<dbReference type="RefSeq" id="WP_345724536.1">
    <property type="nucleotide sequence ID" value="NZ_BAABRU010000027.1"/>
</dbReference>